<accession>A0A6N3A000</accession>
<dbReference type="EMBL" id="CACRUP010000010">
    <property type="protein sequence ID" value="VYT84203.1"/>
    <property type="molecule type" value="Genomic_DNA"/>
</dbReference>
<evidence type="ECO:0000256" key="1">
    <source>
        <dbReference type="SAM" id="Phobius"/>
    </source>
</evidence>
<name>A0A6N3A000_9FIRM</name>
<dbReference type="RefSeq" id="WP_156700813.1">
    <property type="nucleotide sequence ID" value="NZ_CACRUP010000010.1"/>
</dbReference>
<protein>
    <submittedName>
        <fullName evidence="2">Uncharacterized protein</fullName>
    </submittedName>
</protein>
<reference evidence="2" key="1">
    <citation type="submission" date="2019-11" db="EMBL/GenBank/DDBJ databases">
        <authorList>
            <person name="Feng L."/>
        </authorList>
    </citation>
    <scope>NUCLEOTIDE SEQUENCE</scope>
    <source>
        <strain evidence="2">PgorbachiiLFYP46</strain>
    </source>
</reference>
<proteinExistence type="predicted"/>
<keyword evidence="1" id="KW-0472">Membrane</keyword>
<dbReference type="SUPFAM" id="SSF82004">
    <property type="entry name" value="N-utilization substance G protein NusG, insert domain"/>
    <property type="match status" value="1"/>
</dbReference>
<dbReference type="CDD" id="cd09911">
    <property type="entry name" value="Lin0431_like"/>
    <property type="match status" value="1"/>
</dbReference>
<evidence type="ECO:0000313" key="2">
    <source>
        <dbReference type="EMBL" id="VYT84203.1"/>
    </source>
</evidence>
<dbReference type="Pfam" id="PF07009">
    <property type="entry name" value="NusG_II"/>
    <property type="match status" value="1"/>
</dbReference>
<organism evidence="2">
    <name type="scientific">Peptoniphilus gorbachii</name>
    <dbReference type="NCBI Taxonomy" id="411567"/>
    <lineage>
        <taxon>Bacteria</taxon>
        <taxon>Bacillati</taxon>
        <taxon>Bacillota</taxon>
        <taxon>Tissierellia</taxon>
        <taxon>Tissierellales</taxon>
        <taxon>Peptoniphilaceae</taxon>
        <taxon>Peptoniphilus</taxon>
    </lineage>
</organism>
<dbReference type="Gene3D" id="2.60.320.10">
    <property type="entry name" value="N-utilization substance G protein NusG, insert domain"/>
    <property type="match status" value="1"/>
</dbReference>
<feature type="transmembrane region" description="Helical" evidence="1">
    <location>
        <begin position="7"/>
        <end position="25"/>
    </location>
</feature>
<gene>
    <name evidence="2" type="ORF">PGLFYP46_01204</name>
</gene>
<sequence>MIKLKKADILVIILLVIISFLIYFFTNKLPKEENDISKKVVITVDGKIYKELPLTNNTKEKIDINTIYGKNEVIIENGKVYMHESNCKEKICMKMGKISIAGDSIICLPNRLMVKIVSDKKNEDSLDLIIK</sequence>
<dbReference type="InterPro" id="IPR038690">
    <property type="entry name" value="NusG_2_sf"/>
</dbReference>
<keyword evidence="1" id="KW-0812">Transmembrane</keyword>
<dbReference type="AlphaFoldDB" id="A0A6N3A000"/>
<keyword evidence="1" id="KW-1133">Transmembrane helix</keyword>